<accession>A0A6J5L325</accession>
<name>A0A6J5L325_9CAUD</name>
<proteinExistence type="predicted"/>
<evidence type="ECO:0000313" key="1">
    <source>
        <dbReference type="EMBL" id="CAB4127647.1"/>
    </source>
</evidence>
<dbReference type="EMBL" id="LR798239">
    <property type="protein sequence ID" value="CAB5212381.1"/>
    <property type="molecule type" value="Genomic_DNA"/>
</dbReference>
<evidence type="ECO:0000313" key="2">
    <source>
        <dbReference type="EMBL" id="CAB5212381.1"/>
    </source>
</evidence>
<protein>
    <submittedName>
        <fullName evidence="1">Uncharacterized protein</fullName>
    </submittedName>
</protein>
<sequence length="124" mass="12820">MANIPAGKSFRLSAASTTSTSYTITSDVPVNAWEFLNDGAQPIQVKFFIGNTGTVVFPTAGSPDYDITLQHGAVSNPTVYLPQRLVNACSGLGGFTTTVNISVIAASGTQGLNVTAVQVPNKQG</sequence>
<reference evidence="1" key="1">
    <citation type="submission" date="2020-04" db="EMBL/GenBank/DDBJ databases">
        <authorList>
            <person name="Chiriac C."/>
            <person name="Salcher M."/>
            <person name="Ghai R."/>
            <person name="Kavagutti S V."/>
        </authorList>
    </citation>
    <scope>NUCLEOTIDE SEQUENCE</scope>
</reference>
<gene>
    <name evidence="2" type="ORF">UFOVP186_9</name>
    <name evidence="1" type="ORF">UFOVP94_34</name>
</gene>
<dbReference type="EMBL" id="LR796212">
    <property type="protein sequence ID" value="CAB4127647.1"/>
    <property type="molecule type" value="Genomic_DNA"/>
</dbReference>
<organism evidence="1">
    <name type="scientific">uncultured Caudovirales phage</name>
    <dbReference type="NCBI Taxonomy" id="2100421"/>
    <lineage>
        <taxon>Viruses</taxon>
        <taxon>Duplodnaviria</taxon>
        <taxon>Heunggongvirae</taxon>
        <taxon>Uroviricota</taxon>
        <taxon>Caudoviricetes</taxon>
        <taxon>Peduoviridae</taxon>
        <taxon>Maltschvirus</taxon>
        <taxon>Maltschvirus maltsch</taxon>
    </lineage>
</organism>